<dbReference type="AlphaFoldDB" id="A0A453MLH5"/>
<evidence type="ECO:0000313" key="3">
    <source>
        <dbReference type="EnsemblPlants" id="AET5Gv21233100.2"/>
    </source>
</evidence>
<proteinExistence type="predicted"/>
<reference evidence="4" key="2">
    <citation type="journal article" date="2017" name="Nat. Plants">
        <title>The Aegilops tauschii genome reveals multiple impacts of transposons.</title>
        <authorList>
            <person name="Zhao G."/>
            <person name="Zou C."/>
            <person name="Li K."/>
            <person name="Wang K."/>
            <person name="Li T."/>
            <person name="Gao L."/>
            <person name="Zhang X."/>
            <person name="Wang H."/>
            <person name="Yang Z."/>
            <person name="Liu X."/>
            <person name="Jiang W."/>
            <person name="Mao L."/>
            <person name="Kong X."/>
            <person name="Jiao Y."/>
            <person name="Jia J."/>
        </authorList>
    </citation>
    <scope>NUCLEOTIDE SEQUENCE [LARGE SCALE GENOMIC DNA]</scope>
    <source>
        <strain evidence="4">cv. AL8/78</strain>
    </source>
</reference>
<keyword evidence="4" id="KW-1185">Reference proteome</keyword>
<dbReference type="InterPro" id="IPR027417">
    <property type="entry name" value="P-loop_NTPase"/>
</dbReference>
<dbReference type="GO" id="GO:0000785">
    <property type="term" value="C:chromatin"/>
    <property type="evidence" value="ECO:0007669"/>
    <property type="project" value="TreeGrafter"/>
</dbReference>
<reference evidence="3" key="5">
    <citation type="journal article" date="2021" name="G3 (Bethesda)">
        <title>Aegilops tauschii genome assembly Aet v5.0 features greater sequence contiguity and improved annotation.</title>
        <authorList>
            <person name="Wang L."/>
            <person name="Zhu T."/>
            <person name="Rodriguez J.C."/>
            <person name="Deal K.R."/>
            <person name="Dubcovsky J."/>
            <person name="McGuire P.E."/>
            <person name="Lux T."/>
            <person name="Spannagl M."/>
            <person name="Mayer K.F.X."/>
            <person name="Baldrich P."/>
            <person name="Meyers B.C."/>
            <person name="Huo N."/>
            <person name="Gu Y.Q."/>
            <person name="Zhou H."/>
            <person name="Devos K.M."/>
            <person name="Bennetzen J.L."/>
            <person name="Unver T."/>
            <person name="Budak H."/>
            <person name="Gulick P.J."/>
            <person name="Galiba G."/>
            <person name="Kalapos B."/>
            <person name="Nelson D.R."/>
            <person name="Li P."/>
            <person name="You F.M."/>
            <person name="Luo M.C."/>
            <person name="Dvorak J."/>
        </authorList>
    </citation>
    <scope>NUCLEOTIDE SEQUENCE [LARGE SCALE GENOMIC DNA]</scope>
    <source>
        <strain evidence="3">cv. AL8/78</strain>
    </source>
</reference>
<evidence type="ECO:0000259" key="2">
    <source>
        <dbReference type="Pfam" id="PF00271"/>
    </source>
</evidence>
<reference evidence="3" key="4">
    <citation type="submission" date="2019-03" db="UniProtKB">
        <authorList>
            <consortium name="EnsemblPlants"/>
        </authorList>
    </citation>
    <scope>IDENTIFICATION</scope>
</reference>
<evidence type="ECO:0000256" key="1">
    <source>
        <dbReference type="ARBA" id="ARBA00023242"/>
    </source>
</evidence>
<evidence type="ECO:0000313" key="4">
    <source>
        <dbReference type="Proteomes" id="UP000015105"/>
    </source>
</evidence>
<accession>A0A453MLH5</accession>
<dbReference type="Gramene" id="AET5Gv21233100.2">
    <property type="protein sequence ID" value="AET5Gv21233100.2"/>
    <property type="gene ID" value="AET5Gv21233100"/>
</dbReference>
<sequence length="355" mass="39718">MDALEPTDNCSELTLPVAMARKVDSSKFVEYWVPARLSRVQLEMYCYTLLSNSPALQSHPKTDSVGALRSILVSLRKCCDHPYLVDEMLQASLTKGDPVSDIVDIGVRASGKLLLLDKMLQEIKEKRQRVLILSQFCDGAGYQMGDILDDFVRQSFGFESFERVKHGFCLPNKEGAMSMFNDTTKGRFIFLIDSRACVPSIKLSSVDVIIIYCSDWNPTNDLRVLRKISIESQSECVPIFRLYSSCTVEEKALILAKHDRTFDGSVQNITPILSHSLLSWGASFLFSRLEGLENDAYLSKDSDAEKLFMDKVLSEYLPKLSTEDDPSTKTSNAAISQVHLSGPFYSRDTVVVGDS</sequence>
<dbReference type="GO" id="GO:0016887">
    <property type="term" value="F:ATP hydrolysis activity"/>
    <property type="evidence" value="ECO:0007669"/>
    <property type="project" value="TreeGrafter"/>
</dbReference>
<dbReference type="PANTHER" id="PTHR45623">
    <property type="entry name" value="CHROMODOMAIN-HELICASE-DNA-BINDING PROTEIN 3-RELATED-RELATED"/>
    <property type="match status" value="1"/>
</dbReference>
<dbReference type="Proteomes" id="UP000015105">
    <property type="component" value="Chromosome 5D"/>
</dbReference>
<reference evidence="3" key="3">
    <citation type="journal article" date="2017" name="Nature">
        <title>Genome sequence of the progenitor of the wheat D genome Aegilops tauschii.</title>
        <authorList>
            <person name="Luo M.C."/>
            <person name="Gu Y.Q."/>
            <person name="Puiu D."/>
            <person name="Wang H."/>
            <person name="Twardziok S.O."/>
            <person name="Deal K.R."/>
            <person name="Huo N."/>
            <person name="Zhu T."/>
            <person name="Wang L."/>
            <person name="Wang Y."/>
            <person name="McGuire P.E."/>
            <person name="Liu S."/>
            <person name="Long H."/>
            <person name="Ramasamy R.K."/>
            <person name="Rodriguez J.C."/>
            <person name="Van S.L."/>
            <person name="Yuan L."/>
            <person name="Wang Z."/>
            <person name="Xia Z."/>
            <person name="Xiao L."/>
            <person name="Anderson O.D."/>
            <person name="Ouyang S."/>
            <person name="Liang Y."/>
            <person name="Zimin A.V."/>
            <person name="Pertea G."/>
            <person name="Qi P."/>
            <person name="Bennetzen J.L."/>
            <person name="Dai X."/>
            <person name="Dawson M.W."/>
            <person name="Muller H.G."/>
            <person name="Kugler K."/>
            <person name="Rivarola-Duarte L."/>
            <person name="Spannagl M."/>
            <person name="Mayer K.F.X."/>
            <person name="Lu F.H."/>
            <person name="Bevan M.W."/>
            <person name="Leroy P."/>
            <person name="Li P."/>
            <person name="You F.M."/>
            <person name="Sun Q."/>
            <person name="Liu Z."/>
            <person name="Lyons E."/>
            <person name="Wicker T."/>
            <person name="Salzberg S.L."/>
            <person name="Devos K.M."/>
            <person name="Dvorak J."/>
        </authorList>
    </citation>
    <scope>NUCLEOTIDE SEQUENCE [LARGE SCALE GENOMIC DNA]</scope>
    <source>
        <strain evidence="3">cv. AL8/78</strain>
    </source>
</reference>
<protein>
    <recommendedName>
        <fullName evidence="2">Helicase C-terminal domain-containing protein</fullName>
    </recommendedName>
</protein>
<organism evidence="3 4">
    <name type="scientific">Aegilops tauschii subsp. strangulata</name>
    <name type="common">Goatgrass</name>
    <dbReference type="NCBI Taxonomy" id="200361"/>
    <lineage>
        <taxon>Eukaryota</taxon>
        <taxon>Viridiplantae</taxon>
        <taxon>Streptophyta</taxon>
        <taxon>Embryophyta</taxon>
        <taxon>Tracheophyta</taxon>
        <taxon>Spermatophyta</taxon>
        <taxon>Magnoliopsida</taxon>
        <taxon>Liliopsida</taxon>
        <taxon>Poales</taxon>
        <taxon>Poaceae</taxon>
        <taxon>BOP clade</taxon>
        <taxon>Pooideae</taxon>
        <taxon>Triticodae</taxon>
        <taxon>Triticeae</taxon>
        <taxon>Triticinae</taxon>
        <taxon>Aegilops</taxon>
    </lineage>
</organism>
<dbReference type="GO" id="GO:0140658">
    <property type="term" value="F:ATP-dependent chromatin remodeler activity"/>
    <property type="evidence" value="ECO:0007669"/>
    <property type="project" value="TreeGrafter"/>
</dbReference>
<dbReference type="EnsemblPlants" id="AET5Gv21233100.2">
    <property type="protein sequence ID" value="AET5Gv21233100.2"/>
    <property type="gene ID" value="AET5Gv21233100"/>
</dbReference>
<dbReference type="GO" id="GO:0005634">
    <property type="term" value="C:nucleus"/>
    <property type="evidence" value="ECO:0007669"/>
    <property type="project" value="TreeGrafter"/>
</dbReference>
<dbReference type="GO" id="GO:0003677">
    <property type="term" value="F:DNA binding"/>
    <property type="evidence" value="ECO:0007669"/>
    <property type="project" value="TreeGrafter"/>
</dbReference>
<dbReference type="Pfam" id="PF00271">
    <property type="entry name" value="Helicase_C"/>
    <property type="match status" value="1"/>
</dbReference>
<dbReference type="InterPro" id="IPR001650">
    <property type="entry name" value="Helicase_C-like"/>
</dbReference>
<reference evidence="4" key="1">
    <citation type="journal article" date="2014" name="Science">
        <title>Ancient hybridizations among the ancestral genomes of bread wheat.</title>
        <authorList>
            <consortium name="International Wheat Genome Sequencing Consortium,"/>
            <person name="Marcussen T."/>
            <person name="Sandve S.R."/>
            <person name="Heier L."/>
            <person name="Spannagl M."/>
            <person name="Pfeifer M."/>
            <person name="Jakobsen K.S."/>
            <person name="Wulff B.B."/>
            <person name="Steuernagel B."/>
            <person name="Mayer K.F."/>
            <person name="Olsen O.A."/>
        </authorList>
    </citation>
    <scope>NUCLEOTIDE SEQUENCE [LARGE SCALE GENOMIC DNA]</scope>
    <source>
        <strain evidence="4">cv. AL8/78</strain>
    </source>
</reference>
<feature type="domain" description="Helicase C-terminal" evidence="2">
    <location>
        <begin position="115"/>
        <end position="222"/>
    </location>
</feature>
<dbReference type="PANTHER" id="PTHR45623:SF13">
    <property type="entry name" value="HELICASE PROTEIN MOM1"/>
    <property type="match status" value="1"/>
</dbReference>
<dbReference type="Gene3D" id="3.40.50.300">
    <property type="entry name" value="P-loop containing nucleotide triphosphate hydrolases"/>
    <property type="match status" value="1"/>
</dbReference>
<dbReference type="SUPFAM" id="SSF52540">
    <property type="entry name" value="P-loop containing nucleoside triphosphate hydrolases"/>
    <property type="match status" value="1"/>
</dbReference>
<dbReference type="GO" id="GO:0042393">
    <property type="term" value="F:histone binding"/>
    <property type="evidence" value="ECO:0007669"/>
    <property type="project" value="TreeGrafter"/>
</dbReference>
<keyword evidence="1" id="KW-0539">Nucleus</keyword>
<name>A0A453MLH5_AEGTS</name>
<dbReference type="GO" id="GO:0003682">
    <property type="term" value="F:chromatin binding"/>
    <property type="evidence" value="ECO:0007669"/>
    <property type="project" value="TreeGrafter"/>
</dbReference>